<comment type="caution">
    <text evidence="4">The sequence shown here is derived from an EMBL/GenBank/DDBJ whole genome shotgun (WGS) entry which is preliminary data.</text>
</comment>
<dbReference type="SUPFAM" id="SSF50891">
    <property type="entry name" value="Cyclophilin-like"/>
    <property type="match status" value="1"/>
</dbReference>
<dbReference type="InterPro" id="IPR029000">
    <property type="entry name" value="Cyclophilin-like_dom_sf"/>
</dbReference>
<feature type="signal peptide" evidence="2">
    <location>
        <begin position="1"/>
        <end position="20"/>
    </location>
</feature>
<dbReference type="EC" id="5.2.1.8" evidence="2"/>
<name>S0L2Y6_9ENTE</name>
<dbReference type="PROSITE" id="PS51257">
    <property type="entry name" value="PROKAR_LIPOPROTEIN"/>
    <property type="match status" value="1"/>
</dbReference>
<dbReference type="Proteomes" id="UP000015961">
    <property type="component" value="Unassembled WGS sequence"/>
</dbReference>
<keyword evidence="2" id="KW-0697">Rotamase</keyword>
<dbReference type="STRING" id="1140003.OMY_01079"/>
<dbReference type="OrthoDB" id="9807797at2"/>
<comment type="similarity">
    <text evidence="2">Belongs to the cyclophilin-type PPIase family.</text>
</comment>
<dbReference type="AlphaFoldDB" id="S0L2Y6"/>
<organism evidence="4 5">
    <name type="scientific">Enterococcus sulfureus ATCC 49903</name>
    <dbReference type="NCBI Taxonomy" id="1140003"/>
    <lineage>
        <taxon>Bacteria</taxon>
        <taxon>Bacillati</taxon>
        <taxon>Bacillota</taxon>
        <taxon>Bacilli</taxon>
        <taxon>Lactobacillales</taxon>
        <taxon>Enterococcaceae</taxon>
        <taxon>Enterococcus</taxon>
    </lineage>
</organism>
<dbReference type="InterPro" id="IPR044666">
    <property type="entry name" value="Cyclophilin_A-like"/>
</dbReference>
<dbReference type="eggNOG" id="COG0652">
    <property type="taxonomic scope" value="Bacteria"/>
</dbReference>
<dbReference type="PRINTS" id="PR00153">
    <property type="entry name" value="CSAPPISMRASE"/>
</dbReference>
<dbReference type="PROSITE" id="PS50072">
    <property type="entry name" value="CSA_PPIASE_2"/>
    <property type="match status" value="1"/>
</dbReference>
<evidence type="ECO:0000313" key="4">
    <source>
        <dbReference type="EMBL" id="EOT83874.1"/>
    </source>
</evidence>
<dbReference type="Pfam" id="PF00160">
    <property type="entry name" value="Pro_isomerase"/>
    <property type="match status" value="1"/>
</dbReference>
<accession>S0L2Y6</accession>
<evidence type="ECO:0000259" key="3">
    <source>
        <dbReference type="PROSITE" id="PS50072"/>
    </source>
</evidence>
<keyword evidence="5" id="KW-1185">Reference proteome</keyword>
<evidence type="ECO:0000313" key="5">
    <source>
        <dbReference type="Proteomes" id="UP000015961"/>
    </source>
</evidence>
<proteinExistence type="inferred from homology"/>
<dbReference type="InterPro" id="IPR002130">
    <property type="entry name" value="Cyclophilin-type_PPIase_dom"/>
</dbReference>
<dbReference type="PATRIC" id="fig|1140003.3.peg.1037"/>
<keyword evidence="2" id="KW-0732">Signal</keyword>
<feature type="chain" id="PRO_5039759682" description="Peptidyl-prolyl cis-trans isomerase" evidence="2">
    <location>
        <begin position="21"/>
        <end position="253"/>
    </location>
</feature>
<protein>
    <recommendedName>
        <fullName evidence="2">Peptidyl-prolyl cis-trans isomerase</fullName>
        <shortName evidence="2">PPIase</shortName>
        <ecNumber evidence="2">5.2.1.8</ecNumber>
    </recommendedName>
</protein>
<comment type="function">
    <text evidence="1 2">PPIases accelerate the folding of proteins. It catalyzes the cis-trans isomerization of proline imidic peptide bonds in oligopeptides.</text>
</comment>
<evidence type="ECO:0000256" key="2">
    <source>
        <dbReference type="RuleBase" id="RU363019"/>
    </source>
</evidence>
<gene>
    <name evidence="4" type="ORF">I573_01599</name>
</gene>
<keyword evidence="2 4" id="KW-0413">Isomerase</keyword>
<dbReference type="Gene3D" id="2.40.100.10">
    <property type="entry name" value="Cyclophilin-like"/>
    <property type="match status" value="1"/>
</dbReference>
<dbReference type="GO" id="GO:0003755">
    <property type="term" value="F:peptidyl-prolyl cis-trans isomerase activity"/>
    <property type="evidence" value="ECO:0007669"/>
    <property type="project" value="UniProtKB-UniRule"/>
</dbReference>
<feature type="domain" description="PPIase cyclophilin-type" evidence="3">
    <location>
        <begin position="65"/>
        <end position="246"/>
    </location>
</feature>
<reference evidence="4 5" key="1">
    <citation type="submission" date="2013-03" db="EMBL/GenBank/DDBJ databases">
        <title>The Genome Sequence of Enterococcus sulfureus ATCC_49903 (PacBio/Illumina hybrid assembly).</title>
        <authorList>
            <consortium name="The Broad Institute Genomics Platform"/>
            <consortium name="The Broad Institute Genome Sequencing Center for Infectious Disease"/>
            <person name="Earl A."/>
            <person name="Russ C."/>
            <person name="Gilmore M."/>
            <person name="Surin D."/>
            <person name="Walker B."/>
            <person name="Young S."/>
            <person name="Zeng Q."/>
            <person name="Gargeya S."/>
            <person name="Fitzgerald M."/>
            <person name="Haas B."/>
            <person name="Abouelleil A."/>
            <person name="Allen A.W."/>
            <person name="Alvarado L."/>
            <person name="Arachchi H.M."/>
            <person name="Berlin A.M."/>
            <person name="Chapman S.B."/>
            <person name="Gainer-Dewar J."/>
            <person name="Goldberg J."/>
            <person name="Griggs A."/>
            <person name="Gujja S."/>
            <person name="Hansen M."/>
            <person name="Howarth C."/>
            <person name="Imamovic A."/>
            <person name="Ireland A."/>
            <person name="Larimer J."/>
            <person name="McCowan C."/>
            <person name="Murphy C."/>
            <person name="Pearson M."/>
            <person name="Poon T.W."/>
            <person name="Priest M."/>
            <person name="Roberts A."/>
            <person name="Saif S."/>
            <person name="Shea T."/>
            <person name="Sisk P."/>
            <person name="Sykes S."/>
            <person name="Wortman J."/>
            <person name="Nusbaum C."/>
            <person name="Birren B."/>
        </authorList>
    </citation>
    <scope>NUCLEOTIDE SEQUENCE [LARGE SCALE GENOMIC DNA]</scope>
    <source>
        <strain evidence="4 5">ATCC 49903</strain>
    </source>
</reference>
<sequence length="253" mass="27492">MNKKIMWTLATLALTTVALSACTNDTKTTATSTTTTQSETKTSDSVDLNALDLPQLDKNVKADEDLVQLNTTDGAIKIKLFPKIAPKAVENFITHAKEGYYNNVTFHRVIEDFMIQSGDPKGDGTGGESIWGKGFEAETSNQLYHLNGALSMASSSAPDSLGSQFFIVQNHEDKSDGLAIQYYPQKIIDAYKDGGRPELDGKYAVFGQVIDGMDVVDKIAKEKVTTSETGENSKPVDPVKITSIEVLQEATEK</sequence>
<comment type="catalytic activity">
    <reaction evidence="2">
        <text>[protein]-peptidylproline (omega=180) = [protein]-peptidylproline (omega=0)</text>
        <dbReference type="Rhea" id="RHEA:16237"/>
        <dbReference type="Rhea" id="RHEA-COMP:10747"/>
        <dbReference type="Rhea" id="RHEA-COMP:10748"/>
        <dbReference type="ChEBI" id="CHEBI:83833"/>
        <dbReference type="ChEBI" id="CHEBI:83834"/>
        <dbReference type="EC" id="5.2.1.8"/>
    </reaction>
</comment>
<dbReference type="EMBL" id="ASWO01000005">
    <property type="protein sequence ID" value="EOT83874.1"/>
    <property type="molecule type" value="Genomic_DNA"/>
</dbReference>
<dbReference type="PANTHER" id="PTHR45625">
    <property type="entry name" value="PEPTIDYL-PROLYL CIS-TRANS ISOMERASE-RELATED"/>
    <property type="match status" value="1"/>
</dbReference>
<dbReference type="PANTHER" id="PTHR45625:SF16">
    <property type="entry name" value="PEPTIDYL-PROLYL CIS-TRANS ISOMERASE"/>
    <property type="match status" value="1"/>
</dbReference>
<evidence type="ECO:0000256" key="1">
    <source>
        <dbReference type="ARBA" id="ARBA00002388"/>
    </source>
</evidence>